<evidence type="ECO:0000256" key="1">
    <source>
        <dbReference type="ARBA" id="ARBA00022723"/>
    </source>
</evidence>
<name>A0AAD7DJR3_MYCRO</name>
<reference evidence="5" key="1">
    <citation type="submission" date="2023-03" db="EMBL/GenBank/DDBJ databases">
        <title>Massive genome expansion in bonnet fungi (Mycena s.s.) driven by repeated elements and novel gene families across ecological guilds.</title>
        <authorList>
            <consortium name="Lawrence Berkeley National Laboratory"/>
            <person name="Harder C.B."/>
            <person name="Miyauchi S."/>
            <person name="Viragh M."/>
            <person name="Kuo A."/>
            <person name="Thoen E."/>
            <person name="Andreopoulos B."/>
            <person name="Lu D."/>
            <person name="Skrede I."/>
            <person name="Drula E."/>
            <person name="Henrissat B."/>
            <person name="Morin E."/>
            <person name="Kohler A."/>
            <person name="Barry K."/>
            <person name="LaButti K."/>
            <person name="Morin E."/>
            <person name="Salamov A."/>
            <person name="Lipzen A."/>
            <person name="Mereny Z."/>
            <person name="Hegedus B."/>
            <person name="Baldrian P."/>
            <person name="Stursova M."/>
            <person name="Weitz H."/>
            <person name="Taylor A."/>
            <person name="Grigoriev I.V."/>
            <person name="Nagy L.G."/>
            <person name="Martin F."/>
            <person name="Kauserud H."/>
        </authorList>
    </citation>
    <scope>NUCLEOTIDE SEQUENCE</scope>
    <source>
        <strain evidence="5">CBHHK067</strain>
    </source>
</reference>
<evidence type="ECO:0000313" key="5">
    <source>
        <dbReference type="EMBL" id="KAJ7693382.1"/>
    </source>
</evidence>
<dbReference type="AlphaFoldDB" id="A0AAD7DJR3"/>
<feature type="chain" id="PRO_5041955346" description="Tyrosinase copper-binding domain-containing protein" evidence="3">
    <location>
        <begin position="26"/>
        <end position="336"/>
    </location>
</feature>
<evidence type="ECO:0000256" key="3">
    <source>
        <dbReference type="SAM" id="SignalP"/>
    </source>
</evidence>
<organism evidence="5 6">
    <name type="scientific">Mycena rosella</name>
    <name type="common">Pink bonnet</name>
    <name type="synonym">Agaricus rosellus</name>
    <dbReference type="NCBI Taxonomy" id="1033263"/>
    <lineage>
        <taxon>Eukaryota</taxon>
        <taxon>Fungi</taxon>
        <taxon>Dikarya</taxon>
        <taxon>Basidiomycota</taxon>
        <taxon>Agaricomycotina</taxon>
        <taxon>Agaricomycetes</taxon>
        <taxon>Agaricomycetidae</taxon>
        <taxon>Agaricales</taxon>
        <taxon>Marasmiineae</taxon>
        <taxon>Mycenaceae</taxon>
        <taxon>Mycena</taxon>
    </lineage>
</organism>
<keyword evidence="3" id="KW-0732">Signal</keyword>
<proteinExistence type="predicted"/>
<protein>
    <recommendedName>
        <fullName evidence="4">Tyrosinase copper-binding domain-containing protein</fullName>
    </recommendedName>
</protein>
<accession>A0AAD7DJR3</accession>
<dbReference type="SUPFAM" id="SSF48056">
    <property type="entry name" value="Di-copper centre-containing domain"/>
    <property type="match status" value="1"/>
</dbReference>
<feature type="signal peptide" evidence="3">
    <location>
        <begin position="1"/>
        <end position="25"/>
    </location>
</feature>
<dbReference type="Proteomes" id="UP001221757">
    <property type="component" value="Unassembled WGS sequence"/>
</dbReference>
<dbReference type="InterPro" id="IPR050316">
    <property type="entry name" value="Tyrosinase/Hemocyanin"/>
</dbReference>
<dbReference type="PRINTS" id="PR00092">
    <property type="entry name" value="TYROSINASE"/>
</dbReference>
<dbReference type="GO" id="GO:0016491">
    <property type="term" value="F:oxidoreductase activity"/>
    <property type="evidence" value="ECO:0007669"/>
    <property type="project" value="InterPro"/>
</dbReference>
<dbReference type="PANTHER" id="PTHR11474">
    <property type="entry name" value="TYROSINASE FAMILY MEMBER"/>
    <property type="match status" value="1"/>
</dbReference>
<gene>
    <name evidence="5" type="ORF">B0H17DRAFT_1199897</name>
</gene>
<dbReference type="PANTHER" id="PTHR11474:SF126">
    <property type="entry name" value="TYROSINASE-LIKE PROTEIN TYR-1-RELATED"/>
    <property type="match status" value="1"/>
</dbReference>
<dbReference type="GO" id="GO:0046872">
    <property type="term" value="F:metal ion binding"/>
    <property type="evidence" value="ECO:0007669"/>
    <property type="project" value="UniProtKB-KW"/>
</dbReference>
<dbReference type="Gene3D" id="1.10.1280.10">
    <property type="entry name" value="Di-copper center containing domain from catechol oxidase"/>
    <property type="match status" value="2"/>
</dbReference>
<keyword evidence="2" id="KW-0186">Copper</keyword>
<evidence type="ECO:0000259" key="4">
    <source>
        <dbReference type="PROSITE" id="PS00498"/>
    </source>
</evidence>
<keyword evidence="1" id="KW-0479">Metal-binding</keyword>
<dbReference type="EMBL" id="JARKIE010000046">
    <property type="protein sequence ID" value="KAJ7693382.1"/>
    <property type="molecule type" value="Genomic_DNA"/>
</dbReference>
<evidence type="ECO:0000256" key="2">
    <source>
        <dbReference type="ARBA" id="ARBA00023008"/>
    </source>
</evidence>
<evidence type="ECO:0000313" key="6">
    <source>
        <dbReference type="Proteomes" id="UP001221757"/>
    </source>
</evidence>
<dbReference type="Pfam" id="PF00264">
    <property type="entry name" value="Tyrosinase"/>
    <property type="match status" value="1"/>
</dbReference>
<sequence>MAFNSSLFTLYFVLVSLLLLAGATGTRNCTRPAVRKEWRSLSQEEQKHWISAVKCVAHLLHDETFVPTVNPPDIAAYNASGSLYDGGISKDFVYSHMDATDFYGSAFFKDSNSKSGLGGWGDASTQFRVLDGAFSASSTFRVSYPFPHTLRRNFTLFPLFDSLSFPTPDVVWKRTRPAATASFTEQVVESMINGFVGDFKGLQAQMEGVEGPHANVHFIVGGDMGGICPVDAPAGCISGPTFTPNDPLFFLHHAMVDRVWFKWQQKHALNKYAFAGGSVQKLDNFTVQLLPLDFILTNLSCSKMDSEIPTDGLAPLPSTVSNVISTTEGPLCYVYE</sequence>
<dbReference type="InterPro" id="IPR002227">
    <property type="entry name" value="Tyrosinase_Cu-bd"/>
</dbReference>
<keyword evidence="6" id="KW-1185">Reference proteome</keyword>
<dbReference type="InterPro" id="IPR008922">
    <property type="entry name" value="Di-copper_centre_dom_sf"/>
</dbReference>
<dbReference type="PROSITE" id="PS00498">
    <property type="entry name" value="TYROSINASE_2"/>
    <property type="match status" value="1"/>
</dbReference>
<comment type="caution">
    <text evidence="5">The sequence shown here is derived from an EMBL/GenBank/DDBJ whole genome shotgun (WGS) entry which is preliminary data.</text>
</comment>
<feature type="domain" description="Tyrosinase copper-binding" evidence="4">
    <location>
        <begin position="246"/>
        <end position="257"/>
    </location>
</feature>